<dbReference type="Proteomes" id="UP000276133">
    <property type="component" value="Unassembled WGS sequence"/>
</dbReference>
<dbReference type="EC" id="2.4.2.3" evidence="4"/>
<dbReference type="GO" id="GO:0009166">
    <property type="term" value="P:nucleotide catabolic process"/>
    <property type="evidence" value="ECO:0007669"/>
    <property type="project" value="InterPro"/>
</dbReference>
<dbReference type="NCBIfam" id="TIGR01719">
    <property type="entry name" value="euk_UDPppase"/>
    <property type="match status" value="1"/>
</dbReference>
<feature type="binding site" evidence="2">
    <location>
        <position position="221"/>
    </location>
    <ligand>
        <name>substrate</name>
    </ligand>
</feature>
<accession>A0A3M7T6N5</accession>
<gene>
    <name evidence="4" type="ORF">BpHYR1_014040</name>
</gene>
<dbReference type="InterPro" id="IPR010059">
    <property type="entry name" value="Uridine_phosphorylase_euk"/>
</dbReference>
<feature type="domain" description="Nucleoside phosphorylase" evidence="3">
    <location>
        <begin position="52"/>
        <end position="276"/>
    </location>
</feature>
<dbReference type="GO" id="GO:0005829">
    <property type="term" value="C:cytosol"/>
    <property type="evidence" value="ECO:0007669"/>
    <property type="project" value="TreeGrafter"/>
</dbReference>
<dbReference type="EMBL" id="REGN01000219">
    <property type="protein sequence ID" value="RNA43488.1"/>
    <property type="molecule type" value="Genomic_DNA"/>
</dbReference>
<feature type="binding site" evidence="2">
    <location>
        <position position="93"/>
    </location>
    <ligand>
        <name>phosphate</name>
        <dbReference type="ChEBI" id="CHEBI:43474"/>
    </ligand>
</feature>
<dbReference type="PANTHER" id="PTHR43691:SF11">
    <property type="entry name" value="FI09636P-RELATED"/>
    <property type="match status" value="1"/>
</dbReference>
<dbReference type="AlphaFoldDB" id="A0A3M7T6N5"/>
<dbReference type="STRING" id="10195.A0A3M7T6N5"/>
<evidence type="ECO:0000256" key="1">
    <source>
        <dbReference type="ARBA" id="ARBA00010456"/>
    </source>
</evidence>
<dbReference type="SUPFAM" id="SSF53167">
    <property type="entry name" value="Purine and uridine phosphorylases"/>
    <property type="match status" value="1"/>
</dbReference>
<dbReference type="Pfam" id="PF01048">
    <property type="entry name" value="PNP_UDP_1"/>
    <property type="match status" value="1"/>
</dbReference>
<name>A0A3M7T6N5_BRAPC</name>
<keyword evidence="5" id="KW-1185">Reference proteome</keyword>
<reference evidence="4 5" key="1">
    <citation type="journal article" date="2018" name="Sci. Rep.">
        <title>Genomic signatures of local adaptation to the degree of environmental predictability in rotifers.</title>
        <authorList>
            <person name="Franch-Gras L."/>
            <person name="Hahn C."/>
            <person name="Garcia-Roger E.M."/>
            <person name="Carmona M.J."/>
            <person name="Serra M."/>
            <person name="Gomez A."/>
        </authorList>
    </citation>
    <scope>NUCLEOTIDE SEQUENCE [LARGE SCALE GENOMIC DNA]</scope>
    <source>
        <strain evidence="4">HYR1</strain>
    </source>
</reference>
<comment type="similarity">
    <text evidence="1">Belongs to the PNP/UDP phosphorylase family.</text>
</comment>
<feature type="binding site" evidence="2">
    <location>
        <begin position="137"/>
        <end position="140"/>
    </location>
    <ligand>
        <name>phosphate</name>
        <dbReference type="ChEBI" id="CHEBI:43474"/>
    </ligand>
</feature>
<evidence type="ECO:0000259" key="3">
    <source>
        <dbReference type="Pfam" id="PF01048"/>
    </source>
</evidence>
<keyword evidence="4" id="KW-0328">Glycosyltransferase</keyword>
<evidence type="ECO:0000313" key="5">
    <source>
        <dbReference type="Proteomes" id="UP000276133"/>
    </source>
</evidence>
<dbReference type="GO" id="GO:0004850">
    <property type="term" value="F:uridine phosphorylase activity"/>
    <property type="evidence" value="ECO:0007669"/>
    <property type="project" value="UniProtKB-EC"/>
</dbReference>
<dbReference type="CDD" id="cd17763">
    <property type="entry name" value="UP_hUPP-like"/>
    <property type="match status" value="1"/>
</dbReference>
<sequence length="314" mass="36128">MGHFDAFNNDLTKKNTFHNLNNHLNSLEDDYFYHLYLGKNQNDLKAMFGDVKFVCMGGTSKRMQKFAHYMKDLLGYRIPTGLTLNDITKITDRYSMYKVGPVLFANHGIGCPSLSILLNEIMKLLHYAGCEDLTFFRIGTCGGIGVDPGTVIITDQAVDGLLRPEYRQYILGKEKIRETQCDRQLIKDLLKISDEMQISRKFSVVNGKTLCAHDFYEGQSRIDGVFCDYTKEEKLDFLKQCYEKGVVNMEMESLCFAGMLNYAKVKFGIVCVALLNRLENDQITASHELILEYQERPFEIIGEYVRRKIMNNEE</sequence>
<protein>
    <submittedName>
        <fullName evidence="4">Uridine phosphorylase 1</fullName>
        <ecNumber evidence="4">2.4.2.3</ecNumber>
    </submittedName>
</protein>
<evidence type="ECO:0000256" key="2">
    <source>
        <dbReference type="PIRSR" id="PIRSR610059-50"/>
    </source>
</evidence>
<proteinExistence type="inferred from homology"/>
<dbReference type="OrthoDB" id="204058at2759"/>
<organism evidence="4 5">
    <name type="scientific">Brachionus plicatilis</name>
    <name type="common">Marine rotifer</name>
    <name type="synonym">Brachionus muelleri</name>
    <dbReference type="NCBI Taxonomy" id="10195"/>
    <lineage>
        <taxon>Eukaryota</taxon>
        <taxon>Metazoa</taxon>
        <taxon>Spiralia</taxon>
        <taxon>Gnathifera</taxon>
        <taxon>Rotifera</taxon>
        <taxon>Eurotatoria</taxon>
        <taxon>Monogononta</taxon>
        <taxon>Pseudotrocha</taxon>
        <taxon>Ploima</taxon>
        <taxon>Brachionidae</taxon>
        <taxon>Brachionus</taxon>
    </lineage>
</organism>
<comment type="caution">
    <text evidence="4">The sequence shown here is derived from an EMBL/GenBank/DDBJ whole genome shotgun (WGS) entry which is preliminary data.</text>
</comment>
<dbReference type="InterPro" id="IPR035994">
    <property type="entry name" value="Nucleoside_phosphorylase_sf"/>
</dbReference>
<dbReference type="GO" id="GO:0006218">
    <property type="term" value="P:uridine catabolic process"/>
    <property type="evidence" value="ECO:0007669"/>
    <property type="project" value="TreeGrafter"/>
</dbReference>
<evidence type="ECO:0000313" key="4">
    <source>
        <dbReference type="EMBL" id="RNA43488.1"/>
    </source>
</evidence>
<dbReference type="PANTHER" id="PTHR43691">
    <property type="entry name" value="URIDINE PHOSPHORYLASE"/>
    <property type="match status" value="1"/>
</dbReference>
<keyword evidence="4" id="KW-0808">Transferase</keyword>
<feature type="binding site" evidence="2">
    <location>
        <position position="219"/>
    </location>
    <ligand>
        <name>substrate</name>
    </ligand>
</feature>
<dbReference type="Gene3D" id="3.40.50.1580">
    <property type="entry name" value="Nucleoside phosphorylase domain"/>
    <property type="match status" value="1"/>
</dbReference>
<dbReference type="InterPro" id="IPR000845">
    <property type="entry name" value="Nucleoside_phosphorylase_d"/>
</dbReference>